<protein>
    <submittedName>
        <fullName evidence="2">Uncharacterized protein</fullName>
    </submittedName>
</protein>
<name>A0A5Q5BFN9_MYCSS</name>
<proteinExistence type="predicted"/>
<evidence type="ECO:0000256" key="1">
    <source>
        <dbReference type="SAM" id="Phobius"/>
    </source>
</evidence>
<gene>
    <name evidence="2" type="ordered locus">Mmcs_0881</name>
</gene>
<feature type="transmembrane region" description="Helical" evidence="1">
    <location>
        <begin position="55"/>
        <end position="71"/>
    </location>
</feature>
<organism evidence="2">
    <name type="scientific">Mycobacterium sp. (strain MCS)</name>
    <dbReference type="NCBI Taxonomy" id="164756"/>
    <lineage>
        <taxon>Bacteria</taxon>
        <taxon>Bacillati</taxon>
        <taxon>Actinomycetota</taxon>
        <taxon>Actinomycetes</taxon>
        <taxon>Mycobacteriales</taxon>
        <taxon>Mycobacteriaceae</taxon>
        <taxon>Mycobacterium</taxon>
    </lineage>
</organism>
<keyword evidence="1" id="KW-0812">Transmembrane</keyword>
<reference evidence="2" key="1">
    <citation type="submission" date="2006-06" db="EMBL/GenBank/DDBJ databases">
        <title>Complete sequence of chromosome of Mycobacterium sp. MCS.</title>
        <authorList>
            <consortium name="US DOE Joint Genome Institute"/>
            <person name="Copeland A."/>
            <person name="Lucas S."/>
            <person name="Lapidus A."/>
            <person name="Barry K."/>
            <person name="Detter J.C."/>
            <person name="Glavina del Rio T."/>
            <person name="Hammon N."/>
            <person name="Israni S."/>
            <person name="Dalin E."/>
            <person name="Tice H."/>
            <person name="Pitluck S."/>
            <person name="Martinez M."/>
            <person name="Schmutz J."/>
            <person name="Larimer F."/>
            <person name="Land M."/>
            <person name="Hauser L."/>
            <person name="Kyrpides N."/>
            <person name="Kim E."/>
            <person name="Miller C.D."/>
            <person name="Hughes J.E."/>
            <person name="Anderson A.J."/>
            <person name="Sims R.C."/>
            <person name="Richardson P."/>
        </authorList>
    </citation>
    <scope>NUCLEOTIDE SEQUENCE [LARGE SCALE GENOMIC DNA]</scope>
    <source>
        <strain evidence="2">MCS</strain>
    </source>
</reference>
<dbReference type="AlphaFoldDB" id="A0A5Q5BFN9"/>
<dbReference type="KEGG" id="mmc:Mmcs_0881"/>
<keyword evidence="1" id="KW-0472">Membrane</keyword>
<feature type="transmembrane region" description="Helical" evidence="1">
    <location>
        <begin position="28"/>
        <end position="49"/>
    </location>
</feature>
<sequence>MDALNDGSLVPVQRAGTRRAKPADRRTLQSIVLTAIFIFGIVGVVGALMQGENTVAFLIGLFSSAIILGTVC</sequence>
<accession>A0A5Q5BFN9</accession>
<evidence type="ECO:0000313" key="2">
    <source>
        <dbReference type="EMBL" id="ABG06997.1"/>
    </source>
</evidence>
<dbReference type="EMBL" id="CP000384">
    <property type="protein sequence ID" value="ABG06997.1"/>
    <property type="molecule type" value="Genomic_DNA"/>
</dbReference>
<keyword evidence="1" id="KW-1133">Transmembrane helix</keyword>